<evidence type="ECO:0000313" key="1">
    <source>
        <dbReference type="EMBL" id="KAJ9113842.1"/>
    </source>
</evidence>
<dbReference type="EMBL" id="JASBWR010000001">
    <property type="protein sequence ID" value="KAJ9113842.1"/>
    <property type="molecule type" value="Genomic_DNA"/>
</dbReference>
<organism evidence="1 2">
    <name type="scientific">Naganishia cerealis</name>
    <dbReference type="NCBI Taxonomy" id="610337"/>
    <lineage>
        <taxon>Eukaryota</taxon>
        <taxon>Fungi</taxon>
        <taxon>Dikarya</taxon>
        <taxon>Basidiomycota</taxon>
        <taxon>Agaricomycotina</taxon>
        <taxon>Tremellomycetes</taxon>
        <taxon>Filobasidiales</taxon>
        <taxon>Filobasidiaceae</taxon>
        <taxon>Naganishia</taxon>
    </lineage>
</organism>
<gene>
    <name evidence="1" type="ORF">QFC19_000035</name>
</gene>
<proteinExistence type="predicted"/>
<accession>A0ACC2WQC1</accession>
<reference evidence="1" key="1">
    <citation type="submission" date="2023-04" db="EMBL/GenBank/DDBJ databases">
        <title>Draft Genome sequencing of Naganishia species isolated from polar environments using Oxford Nanopore Technology.</title>
        <authorList>
            <person name="Leo P."/>
            <person name="Venkateswaran K."/>
        </authorList>
    </citation>
    <scope>NUCLEOTIDE SEQUENCE</scope>
    <source>
        <strain evidence="1">MNA-CCFEE 5261</strain>
    </source>
</reference>
<keyword evidence="2" id="KW-1185">Reference proteome</keyword>
<name>A0ACC2WQC1_9TREE</name>
<comment type="caution">
    <text evidence="1">The sequence shown here is derived from an EMBL/GenBank/DDBJ whole genome shotgun (WGS) entry which is preliminary data.</text>
</comment>
<evidence type="ECO:0000313" key="2">
    <source>
        <dbReference type="Proteomes" id="UP001241377"/>
    </source>
</evidence>
<sequence>MPPKQTLATLFCDTLATVVFQTSDNVIFRVHDYYLKAASEFFRDMLESSVASSSSQTPIPVDETAEDFEIMLRIITGQGHGVLAQPPATWYHAARIYRLVGIYQLDGHQNWFSALCESMSAENPMEALIQACDRPTIDTILARNAILEGFTTANSSNFNQMFDARYFRSMAVNHDCDDAYGNVEPLFD</sequence>
<protein>
    <submittedName>
        <fullName evidence="1">Uncharacterized protein</fullName>
    </submittedName>
</protein>
<dbReference type="Proteomes" id="UP001241377">
    <property type="component" value="Unassembled WGS sequence"/>
</dbReference>